<organism evidence="3 4">
    <name type="scientific">Trichoglossum hirsutum</name>
    <dbReference type="NCBI Taxonomy" id="265104"/>
    <lineage>
        <taxon>Eukaryota</taxon>
        <taxon>Fungi</taxon>
        <taxon>Dikarya</taxon>
        <taxon>Ascomycota</taxon>
        <taxon>Pezizomycotina</taxon>
        <taxon>Geoglossomycetes</taxon>
        <taxon>Geoglossales</taxon>
        <taxon>Geoglossaceae</taxon>
        <taxon>Trichoglossum</taxon>
    </lineage>
</organism>
<evidence type="ECO:0000256" key="1">
    <source>
        <dbReference type="SAM" id="MobiDB-lite"/>
    </source>
</evidence>
<feature type="region of interest" description="Disordered" evidence="1">
    <location>
        <begin position="1"/>
        <end position="113"/>
    </location>
</feature>
<feature type="compositionally biased region" description="Polar residues" evidence="1">
    <location>
        <begin position="42"/>
        <end position="64"/>
    </location>
</feature>
<feature type="compositionally biased region" description="Low complexity" evidence="1">
    <location>
        <begin position="23"/>
        <end position="33"/>
    </location>
</feature>
<name>A0A9P8IDG0_9PEZI</name>
<evidence type="ECO:0000313" key="4">
    <source>
        <dbReference type="Proteomes" id="UP000750711"/>
    </source>
</evidence>
<protein>
    <recommendedName>
        <fullName evidence="2">Fungal-type protein kinase domain-containing protein</fullName>
    </recommendedName>
</protein>
<dbReference type="Proteomes" id="UP000750711">
    <property type="component" value="Unassembled WGS sequence"/>
</dbReference>
<dbReference type="Gene3D" id="1.10.510.10">
    <property type="entry name" value="Transferase(Phosphotransferase) domain 1"/>
    <property type="match status" value="1"/>
</dbReference>
<gene>
    <name evidence="3" type="ORF">GP486_006577</name>
</gene>
<proteinExistence type="predicted"/>
<sequence>MLVSSTEQAEPSAEQPELPTKPPAACTTNTPNPEGGRKRKGSQNAEESQKPEGSQNLQGSQNLACQRGRTEHPIKTPVSSTEQSTSPTEQSISPAEQSISPTEQAEPSAEQPELLTKPPAACITNTPKHCKWDDVGIMFEIKSSNTVNSSGVLSNLILKATEALRFQCFRLFIPAFLICGTSLRIVRCERGGVFVGTPVEFDKDAEILVKCLIAGFVMDKGTDVRHLIDDRTIETVDVDGRPHVVVQVDDQKFILGEQIDGPAKDHLASHGTAVFRAKKKGENTGWIYCFKSASPYARRRHEGSILEELQGTPGMVRMFAYSTPSTSGMWSLTPEDITKKFQQRTSGRGTPSEKPPPSDYSGQGAGRQFHPREIRWIVTEYIADSFKSILGITDFLQAWQSLYHVINSIASKGWVHRDLSWTNVRLRPFESGWEAIIIDFDLASAITGTASGSPDKTGTPAFMSIRILLSINGQHQELHEDEAAFWVGFLAILQRVKSGREQLETIFDPKISLEQLGNIKSSLAPALLSNQK</sequence>
<dbReference type="AlphaFoldDB" id="A0A9P8IDG0"/>
<keyword evidence="4" id="KW-1185">Reference proteome</keyword>
<dbReference type="Pfam" id="PF17667">
    <property type="entry name" value="Pkinase_fungal"/>
    <property type="match status" value="1"/>
</dbReference>
<reference evidence="3" key="1">
    <citation type="submission" date="2021-03" db="EMBL/GenBank/DDBJ databases">
        <title>Comparative genomics and phylogenomic investigation of the class Geoglossomycetes provide insights into ecological specialization and systematics.</title>
        <authorList>
            <person name="Melie T."/>
            <person name="Pirro S."/>
            <person name="Miller A.N."/>
            <person name="Quandt A."/>
        </authorList>
    </citation>
    <scope>NUCLEOTIDE SEQUENCE</scope>
    <source>
        <strain evidence="3">CAQ_001_2017</strain>
    </source>
</reference>
<accession>A0A9P8IDG0</accession>
<feature type="domain" description="Fungal-type protein kinase" evidence="2">
    <location>
        <begin position="127"/>
        <end position="487"/>
    </location>
</feature>
<feature type="compositionally biased region" description="Low complexity" evidence="1">
    <location>
        <begin position="79"/>
        <end position="94"/>
    </location>
</feature>
<dbReference type="PANTHER" id="PTHR38248">
    <property type="entry name" value="FUNK1 6"/>
    <property type="match status" value="1"/>
</dbReference>
<dbReference type="InterPro" id="IPR040976">
    <property type="entry name" value="Pkinase_fungal"/>
</dbReference>
<feature type="region of interest" description="Disordered" evidence="1">
    <location>
        <begin position="342"/>
        <end position="367"/>
    </location>
</feature>
<comment type="caution">
    <text evidence="3">The sequence shown here is derived from an EMBL/GenBank/DDBJ whole genome shotgun (WGS) entry which is preliminary data.</text>
</comment>
<evidence type="ECO:0000259" key="2">
    <source>
        <dbReference type="Pfam" id="PF17667"/>
    </source>
</evidence>
<dbReference type="PANTHER" id="PTHR38248:SF2">
    <property type="entry name" value="FUNK1 11"/>
    <property type="match status" value="1"/>
</dbReference>
<dbReference type="InterPro" id="IPR011009">
    <property type="entry name" value="Kinase-like_dom_sf"/>
</dbReference>
<evidence type="ECO:0000313" key="3">
    <source>
        <dbReference type="EMBL" id="KAH0553298.1"/>
    </source>
</evidence>
<dbReference type="SUPFAM" id="SSF56112">
    <property type="entry name" value="Protein kinase-like (PK-like)"/>
    <property type="match status" value="1"/>
</dbReference>
<dbReference type="EMBL" id="JAGHQM010001519">
    <property type="protein sequence ID" value="KAH0553298.1"/>
    <property type="molecule type" value="Genomic_DNA"/>
</dbReference>
<feature type="compositionally biased region" description="Polar residues" evidence="1">
    <location>
        <begin position="95"/>
        <end position="105"/>
    </location>
</feature>